<gene>
    <name evidence="2" type="ORF">GOARA_056_00650</name>
</gene>
<organism evidence="2 3">
    <name type="scientific">Gordonia araii NBRC 100433</name>
    <dbReference type="NCBI Taxonomy" id="1073574"/>
    <lineage>
        <taxon>Bacteria</taxon>
        <taxon>Bacillati</taxon>
        <taxon>Actinomycetota</taxon>
        <taxon>Actinomycetes</taxon>
        <taxon>Mycobacteriales</taxon>
        <taxon>Gordoniaceae</taxon>
        <taxon>Gordonia</taxon>
    </lineage>
</organism>
<keyword evidence="1" id="KW-0472">Membrane</keyword>
<proteinExistence type="predicted"/>
<feature type="transmembrane region" description="Helical" evidence="1">
    <location>
        <begin position="98"/>
        <end position="119"/>
    </location>
</feature>
<feature type="transmembrane region" description="Helical" evidence="1">
    <location>
        <begin position="125"/>
        <end position="145"/>
    </location>
</feature>
<evidence type="ECO:0000313" key="3">
    <source>
        <dbReference type="Proteomes" id="UP000035088"/>
    </source>
</evidence>
<evidence type="ECO:0000313" key="2">
    <source>
        <dbReference type="EMBL" id="GAB10318.1"/>
    </source>
</evidence>
<dbReference type="STRING" id="1073574.GOARA_056_00650"/>
<dbReference type="Proteomes" id="UP000035088">
    <property type="component" value="Unassembled WGS sequence"/>
</dbReference>
<reference evidence="2 3" key="1">
    <citation type="submission" date="2011-11" db="EMBL/GenBank/DDBJ databases">
        <title>Whole genome shotgun sequence of Gordonia araii NBRC 100433.</title>
        <authorList>
            <person name="Yoshida Y."/>
            <person name="Hosoyama A."/>
            <person name="Tsuchikane K."/>
            <person name="Katsumata H."/>
            <person name="Yamazaki S."/>
            <person name="Fujita N."/>
        </authorList>
    </citation>
    <scope>NUCLEOTIDE SEQUENCE [LARGE SCALE GENOMIC DNA]</scope>
    <source>
        <strain evidence="2 3">NBRC 100433</strain>
    </source>
</reference>
<protein>
    <submittedName>
        <fullName evidence="2">Uncharacterized protein</fullName>
    </submittedName>
</protein>
<comment type="caution">
    <text evidence="2">The sequence shown here is derived from an EMBL/GenBank/DDBJ whole genome shotgun (WGS) entry which is preliminary data.</text>
</comment>
<keyword evidence="3" id="KW-1185">Reference proteome</keyword>
<dbReference type="RefSeq" id="WP_007322393.1">
    <property type="nucleotide sequence ID" value="NZ_BAEE01000056.1"/>
</dbReference>
<dbReference type="EMBL" id="BAEE01000056">
    <property type="protein sequence ID" value="GAB10318.1"/>
    <property type="molecule type" value="Genomic_DNA"/>
</dbReference>
<sequence>MSAANPGLPALRAGVAVAVPVLALTAHGLASGAVPGSAGVVLCVALGVVLAALVGGRAITPARTTGVLALGQLVGHPAAGVGDAAAAGGHSSHLGAMLVWHAVAIPASALLLVLVAQLYALVTSVLAVLTTAPALAVVGPVRAFAVPSRSRVAVVGRGAIPRAPPLSRSS</sequence>
<feature type="transmembrane region" description="Helical" evidence="1">
    <location>
        <begin position="38"/>
        <end position="56"/>
    </location>
</feature>
<keyword evidence="1" id="KW-0812">Transmembrane</keyword>
<accession>G7H393</accession>
<dbReference type="AlphaFoldDB" id="G7H393"/>
<name>G7H393_9ACTN</name>
<keyword evidence="1" id="KW-1133">Transmembrane helix</keyword>
<evidence type="ECO:0000256" key="1">
    <source>
        <dbReference type="SAM" id="Phobius"/>
    </source>
</evidence>